<dbReference type="EMBL" id="BSQG01000001">
    <property type="protein sequence ID" value="GLU46307.1"/>
    <property type="molecule type" value="Genomic_DNA"/>
</dbReference>
<comment type="caution">
    <text evidence="1">The sequence shown here is derived from an EMBL/GenBank/DDBJ whole genome shotgun (WGS) entry which is preliminary data.</text>
</comment>
<reference evidence="1" key="1">
    <citation type="submission" date="2023-02" db="EMBL/GenBank/DDBJ databases">
        <title>Nocardiopsis ansamitocini NBRC 112285.</title>
        <authorList>
            <person name="Ichikawa N."/>
            <person name="Sato H."/>
            <person name="Tonouchi N."/>
        </authorList>
    </citation>
    <scope>NUCLEOTIDE SEQUENCE</scope>
    <source>
        <strain evidence="1">NBRC 112285</strain>
    </source>
</reference>
<dbReference type="Proteomes" id="UP001165092">
    <property type="component" value="Unassembled WGS sequence"/>
</dbReference>
<dbReference type="AlphaFoldDB" id="A0A9W6UH27"/>
<evidence type="ECO:0000313" key="1">
    <source>
        <dbReference type="EMBL" id="GLU46307.1"/>
    </source>
</evidence>
<gene>
    <name evidence="1" type="ORF">Nans01_06580</name>
</gene>
<evidence type="ECO:0000313" key="2">
    <source>
        <dbReference type="Proteomes" id="UP001165092"/>
    </source>
</evidence>
<name>A0A9W6UH27_9ACTN</name>
<accession>A0A9W6UH27</accession>
<sequence>MPAPTNVHLVVKHDYEDTRVAAAFDDADQAELYADACNRIRGGEDFYVTTVDLHPSAAAALGL</sequence>
<protein>
    <submittedName>
        <fullName evidence="1">Uncharacterized protein</fullName>
    </submittedName>
</protein>
<dbReference type="RefSeq" id="WP_285757158.1">
    <property type="nucleotide sequence ID" value="NZ_BSQG01000001.1"/>
</dbReference>
<proteinExistence type="predicted"/>
<organism evidence="1 2">
    <name type="scientific">Nocardiopsis ansamitocini</name>
    <dbReference type="NCBI Taxonomy" id="1670832"/>
    <lineage>
        <taxon>Bacteria</taxon>
        <taxon>Bacillati</taxon>
        <taxon>Actinomycetota</taxon>
        <taxon>Actinomycetes</taxon>
        <taxon>Streptosporangiales</taxon>
        <taxon>Nocardiopsidaceae</taxon>
        <taxon>Nocardiopsis</taxon>
    </lineage>
</organism>
<keyword evidence="2" id="KW-1185">Reference proteome</keyword>